<comment type="cofactor">
    <cofactor evidence="2">
        <name>Zn(2+)</name>
        <dbReference type="ChEBI" id="CHEBI:29105"/>
    </cofactor>
</comment>
<dbReference type="PROSITE" id="PS00893">
    <property type="entry name" value="NUDIX_BOX"/>
    <property type="match status" value="1"/>
</dbReference>
<evidence type="ECO:0000256" key="3">
    <source>
        <dbReference type="ARBA" id="ARBA00009595"/>
    </source>
</evidence>
<evidence type="ECO:0000256" key="1">
    <source>
        <dbReference type="ARBA" id="ARBA00001946"/>
    </source>
</evidence>
<comment type="caution">
    <text evidence="12">The sequence shown here is derived from an EMBL/GenBank/DDBJ whole genome shotgun (WGS) entry which is preliminary data.</text>
</comment>
<sequence>MSITSTLLNNENTRNFIFRDKSILLKDGKLPDAPTLGLCLQLDAASDWLSEPEMSMSALELEGGAPNPKGCEDIPLREFFHRCHESGDEELGALAARAKGLLNFKASKRFCSVCGGNLHDDDKFTARTCGKCGRQFFPQIEPAIIVLVSRGDEYLLAKHAQRNTDVWTTLAGFVELGETIEDAVHREIFEETGIRVKNLRYVASQAWPFPDQLMLAFRAEYESGEIRVQESEIKAARWFRKDDLPAIPPAGSVAHNLITGVFG</sequence>
<dbReference type="OrthoDB" id="9787476at2"/>
<dbReference type="PRINTS" id="PR00502">
    <property type="entry name" value="NUDIXFAMILY"/>
</dbReference>
<keyword evidence="8" id="KW-0520">NAD</keyword>
<comment type="cofactor">
    <cofactor evidence="1">
        <name>Mg(2+)</name>
        <dbReference type="ChEBI" id="CHEBI:18420"/>
    </cofactor>
</comment>
<protein>
    <recommendedName>
        <fullName evidence="4">NAD(+) diphosphatase</fullName>
        <ecNumber evidence="4">3.6.1.22</ecNumber>
    </recommendedName>
</protein>
<dbReference type="Proteomes" id="UP000003571">
    <property type="component" value="Unassembled WGS sequence"/>
</dbReference>
<dbReference type="Gene3D" id="3.90.79.20">
    <property type="match status" value="1"/>
</dbReference>
<dbReference type="PANTHER" id="PTHR42904">
    <property type="entry name" value="NUDIX HYDROLASE, NUDC SUBFAMILY"/>
    <property type="match status" value="1"/>
</dbReference>
<evidence type="ECO:0000313" key="13">
    <source>
        <dbReference type="Proteomes" id="UP000003571"/>
    </source>
</evidence>
<dbReference type="InterPro" id="IPR020084">
    <property type="entry name" value="NUDIX_hydrolase_CS"/>
</dbReference>
<evidence type="ECO:0000256" key="10">
    <source>
        <dbReference type="RuleBase" id="RU003476"/>
    </source>
</evidence>
<dbReference type="InterPro" id="IPR049734">
    <property type="entry name" value="NudC-like_C"/>
</dbReference>
<dbReference type="CDD" id="cd03429">
    <property type="entry name" value="NUDIX_NADH_pyrophosphatase_Nudt13"/>
    <property type="match status" value="1"/>
</dbReference>
<dbReference type="GO" id="GO:0035529">
    <property type="term" value="F:NADH pyrophosphatase activity"/>
    <property type="evidence" value="ECO:0007669"/>
    <property type="project" value="TreeGrafter"/>
</dbReference>
<keyword evidence="5" id="KW-0479">Metal-binding</keyword>
<evidence type="ECO:0000313" key="12">
    <source>
        <dbReference type="EMBL" id="EIC03025.1"/>
    </source>
</evidence>
<feature type="domain" description="Nudix hydrolase" evidence="11">
    <location>
        <begin position="138"/>
        <end position="261"/>
    </location>
</feature>
<evidence type="ECO:0000256" key="8">
    <source>
        <dbReference type="ARBA" id="ARBA00023027"/>
    </source>
</evidence>
<dbReference type="PANTHER" id="PTHR42904:SF6">
    <property type="entry name" value="NAD-CAPPED RNA HYDROLASE NUDT12"/>
    <property type="match status" value="1"/>
</dbReference>
<dbReference type="GO" id="GO:0046872">
    <property type="term" value="F:metal ion binding"/>
    <property type="evidence" value="ECO:0007669"/>
    <property type="project" value="UniProtKB-KW"/>
</dbReference>
<dbReference type="InterPro" id="IPR000086">
    <property type="entry name" value="NUDIX_hydrolase_dom"/>
</dbReference>
<dbReference type="InterPro" id="IPR015797">
    <property type="entry name" value="NUDIX_hydrolase-like_dom_sf"/>
</dbReference>
<keyword evidence="7" id="KW-0460">Magnesium</keyword>
<dbReference type="GO" id="GO:0005829">
    <property type="term" value="C:cytosol"/>
    <property type="evidence" value="ECO:0007669"/>
    <property type="project" value="TreeGrafter"/>
</dbReference>
<name>H7EHA5_9SPIR</name>
<dbReference type="PATRIC" id="fig|907348.3.peg.164"/>
<dbReference type="EC" id="3.6.1.22" evidence="4"/>
<dbReference type="GO" id="GO:0110153">
    <property type="term" value="F:RNA NAD-cap (NMN-forming) hydrolase activity"/>
    <property type="evidence" value="ECO:0007669"/>
    <property type="project" value="RHEA"/>
</dbReference>
<evidence type="ECO:0000256" key="4">
    <source>
        <dbReference type="ARBA" id="ARBA00012381"/>
    </source>
</evidence>
<proteinExistence type="inferred from homology"/>
<dbReference type="Pfam" id="PF00293">
    <property type="entry name" value="NUDIX"/>
    <property type="match status" value="1"/>
</dbReference>
<evidence type="ECO:0000256" key="6">
    <source>
        <dbReference type="ARBA" id="ARBA00022801"/>
    </source>
</evidence>
<keyword evidence="13" id="KW-1185">Reference proteome</keyword>
<keyword evidence="6 10" id="KW-0378">Hydrolase</keyword>
<dbReference type="InterPro" id="IPR050241">
    <property type="entry name" value="NAD-cap_RNA_hydrolase_NudC"/>
</dbReference>
<evidence type="ECO:0000256" key="7">
    <source>
        <dbReference type="ARBA" id="ARBA00022842"/>
    </source>
</evidence>
<dbReference type="Gene3D" id="3.90.79.10">
    <property type="entry name" value="Nucleoside Triphosphate Pyrophosphohydrolase"/>
    <property type="match status" value="1"/>
</dbReference>
<dbReference type="STRING" id="907348.TresaDRAFT_2479"/>
<evidence type="ECO:0000256" key="5">
    <source>
        <dbReference type="ARBA" id="ARBA00022723"/>
    </source>
</evidence>
<evidence type="ECO:0000256" key="2">
    <source>
        <dbReference type="ARBA" id="ARBA00001947"/>
    </source>
</evidence>
<comment type="catalytic activity">
    <reaction evidence="9">
        <text>a 5'-end NAD(+)-phospho-ribonucleoside in mRNA + H2O = a 5'-end phospho-adenosine-phospho-ribonucleoside in mRNA + beta-nicotinamide D-ribonucleotide + 2 H(+)</text>
        <dbReference type="Rhea" id="RHEA:60876"/>
        <dbReference type="Rhea" id="RHEA-COMP:15698"/>
        <dbReference type="Rhea" id="RHEA-COMP:15719"/>
        <dbReference type="ChEBI" id="CHEBI:14649"/>
        <dbReference type="ChEBI" id="CHEBI:15377"/>
        <dbReference type="ChEBI" id="CHEBI:15378"/>
        <dbReference type="ChEBI" id="CHEBI:144029"/>
        <dbReference type="ChEBI" id="CHEBI:144051"/>
    </reaction>
    <physiologicalReaction direction="left-to-right" evidence="9">
        <dbReference type="Rhea" id="RHEA:60877"/>
    </physiologicalReaction>
</comment>
<dbReference type="eggNOG" id="COG2816">
    <property type="taxonomic scope" value="Bacteria"/>
</dbReference>
<dbReference type="EMBL" id="AGRW01000025">
    <property type="protein sequence ID" value="EIC03025.1"/>
    <property type="molecule type" value="Genomic_DNA"/>
</dbReference>
<dbReference type="NCBIfam" id="NF001299">
    <property type="entry name" value="PRK00241.1"/>
    <property type="match status" value="1"/>
</dbReference>
<evidence type="ECO:0000256" key="9">
    <source>
        <dbReference type="ARBA" id="ARBA00023679"/>
    </source>
</evidence>
<comment type="similarity">
    <text evidence="3">Belongs to the Nudix hydrolase family. NudC subfamily.</text>
</comment>
<organism evidence="12 13">
    <name type="scientific">Treponema saccharophilum DSM 2985</name>
    <dbReference type="NCBI Taxonomy" id="907348"/>
    <lineage>
        <taxon>Bacteria</taxon>
        <taxon>Pseudomonadati</taxon>
        <taxon>Spirochaetota</taxon>
        <taxon>Spirochaetia</taxon>
        <taxon>Spirochaetales</taxon>
        <taxon>Treponemataceae</taxon>
        <taxon>Treponema</taxon>
    </lineage>
</organism>
<dbReference type="GO" id="GO:0019677">
    <property type="term" value="P:NAD+ catabolic process"/>
    <property type="evidence" value="ECO:0007669"/>
    <property type="project" value="TreeGrafter"/>
</dbReference>
<gene>
    <name evidence="12" type="ORF">TresaDRAFT_2479</name>
</gene>
<dbReference type="InterPro" id="IPR020476">
    <property type="entry name" value="Nudix_hydrolase"/>
</dbReference>
<evidence type="ECO:0000259" key="11">
    <source>
        <dbReference type="PROSITE" id="PS51462"/>
    </source>
</evidence>
<dbReference type="SUPFAM" id="SSF55811">
    <property type="entry name" value="Nudix"/>
    <property type="match status" value="1"/>
</dbReference>
<accession>H7EHA5</accession>
<dbReference type="GO" id="GO:0006742">
    <property type="term" value="P:NADP+ catabolic process"/>
    <property type="evidence" value="ECO:0007669"/>
    <property type="project" value="TreeGrafter"/>
</dbReference>
<dbReference type="AlphaFoldDB" id="H7EHA5"/>
<dbReference type="RefSeq" id="WP_002701934.1">
    <property type="nucleotide sequence ID" value="NZ_AGRW01000025.1"/>
</dbReference>
<reference evidence="12 13" key="1">
    <citation type="submission" date="2011-09" db="EMBL/GenBank/DDBJ databases">
        <title>The draft genome of Treponema saccharophilum DSM 2985.</title>
        <authorList>
            <consortium name="US DOE Joint Genome Institute (JGI-PGF)"/>
            <person name="Lucas S."/>
            <person name="Copeland A."/>
            <person name="Lapidus A."/>
            <person name="Glavina del Rio T."/>
            <person name="Dalin E."/>
            <person name="Tice H."/>
            <person name="Bruce D."/>
            <person name="Goodwin L."/>
            <person name="Pitluck S."/>
            <person name="Peters L."/>
            <person name="Kyrpides N."/>
            <person name="Mavromatis K."/>
            <person name="Ivanova N."/>
            <person name="Markowitz V."/>
            <person name="Cheng J.-F."/>
            <person name="Hugenholtz P."/>
            <person name="Woyke T."/>
            <person name="Wu D."/>
            <person name="Gronow S."/>
            <person name="Wellnitz S."/>
            <person name="Brambilla E."/>
            <person name="Klenk H.-P."/>
            <person name="Eisen J.A."/>
        </authorList>
    </citation>
    <scope>NUCLEOTIDE SEQUENCE [LARGE SCALE GENOMIC DNA]</scope>
    <source>
        <strain evidence="12 13">DSM 2985</strain>
    </source>
</reference>
<dbReference type="PROSITE" id="PS51462">
    <property type="entry name" value="NUDIX"/>
    <property type="match status" value="1"/>
</dbReference>